<dbReference type="GO" id="GO:0016747">
    <property type="term" value="F:acyltransferase activity, transferring groups other than amino-acyl groups"/>
    <property type="evidence" value="ECO:0007669"/>
    <property type="project" value="InterPro"/>
</dbReference>
<name>A0A242C6G3_9ENTE</name>
<feature type="transmembrane region" description="Helical" evidence="1">
    <location>
        <begin position="78"/>
        <end position="97"/>
    </location>
</feature>
<sequence length="360" mass="41187">MKVRKSNFELFRILSAFVIVMHHYVVHSEWVYGEKLGVKQIFLDIIGSAGKFGVNCFLLISGYFFVTTVFKPKKLLSLWLQVFFYSLGIFLIVVFFSKDPSILTFKNTIAVSFPVIFQQYWFISSYVLLYCLAPFLNILVKNMDKKQHLFLLIVLFAFLSVKPAISLLVANFGGVESGMWFLFIYFIAAYIKMYPESFAESSKSYFIKSGIVFGIIIVSITLLAIHNHQSENGLSKSLIMDIHSPLYLLLAILLFCGFKNWDMGSIPVINLLGSATLGVYLIHDNNYVRHYLWKQLTAFKSTYYGIKLILVSFVIIISVYVVSSIIDILRQRLFTGLSNMVGGRTKKQSMMIPKKKAREV</sequence>
<feature type="transmembrane region" description="Helical" evidence="1">
    <location>
        <begin position="238"/>
        <end position="258"/>
    </location>
</feature>
<dbReference type="OrthoDB" id="9816377at2"/>
<feature type="transmembrane region" description="Helical" evidence="1">
    <location>
        <begin position="178"/>
        <end position="194"/>
    </location>
</feature>
<keyword evidence="1" id="KW-1133">Transmembrane helix</keyword>
<feature type="domain" description="Acyltransferase 3" evidence="2">
    <location>
        <begin position="7"/>
        <end position="326"/>
    </location>
</feature>
<feature type="transmembrane region" description="Helical" evidence="1">
    <location>
        <begin position="303"/>
        <end position="322"/>
    </location>
</feature>
<feature type="transmembrane region" description="Helical" evidence="1">
    <location>
        <begin position="265"/>
        <end position="283"/>
    </location>
</feature>
<feature type="transmembrane region" description="Helical" evidence="1">
    <location>
        <begin position="149"/>
        <end position="172"/>
    </location>
</feature>
<gene>
    <name evidence="3" type="ORF">A5880_000744</name>
    <name evidence="4" type="ORF">A5880_003022</name>
</gene>
<accession>A0A242C6G3</accession>
<evidence type="ECO:0000313" key="3">
    <source>
        <dbReference type="EMBL" id="MEI5993203.1"/>
    </source>
</evidence>
<evidence type="ECO:0000256" key="1">
    <source>
        <dbReference type="SAM" id="Phobius"/>
    </source>
</evidence>
<dbReference type="RefSeq" id="WP_086331860.1">
    <property type="nucleotide sequence ID" value="NZ_NGLE02000001.1"/>
</dbReference>
<evidence type="ECO:0000259" key="2">
    <source>
        <dbReference type="Pfam" id="PF01757"/>
    </source>
</evidence>
<feature type="transmembrane region" description="Helical" evidence="1">
    <location>
        <begin position="45"/>
        <end position="66"/>
    </location>
</feature>
<protein>
    <recommendedName>
        <fullName evidence="2">Acyltransferase 3 domain-containing protein</fullName>
    </recommendedName>
</protein>
<keyword evidence="5" id="KW-1185">Reference proteome</keyword>
<keyword evidence="1" id="KW-0812">Transmembrane</keyword>
<feature type="transmembrane region" description="Helical" evidence="1">
    <location>
        <begin position="206"/>
        <end position="226"/>
    </location>
</feature>
<comment type="caution">
    <text evidence="4">The sequence shown here is derived from an EMBL/GenBank/DDBJ whole genome shotgun (WGS) entry which is preliminary data.</text>
</comment>
<dbReference type="AlphaFoldDB" id="A0A242C6G3"/>
<dbReference type="EMBL" id="NGLE02000001">
    <property type="protein sequence ID" value="MEI5993203.1"/>
    <property type="molecule type" value="Genomic_DNA"/>
</dbReference>
<evidence type="ECO:0000313" key="4">
    <source>
        <dbReference type="EMBL" id="OTO05847.1"/>
    </source>
</evidence>
<reference evidence="3 5" key="2">
    <citation type="submission" date="2018-07" db="EMBL/GenBank/DDBJ databases">
        <title>The Genome Sequence of Enterococcus sp. DIV0659b.</title>
        <authorList>
            <consortium name="The Broad Institute Genomics Platform"/>
            <consortium name="The Broad Institute Genomic Center for Infectious Diseases"/>
            <person name="Earl A."/>
            <person name="Manson A."/>
            <person name="Schwartman J."/>
            <person name="Gilmore M."/>
            <person name="Abouelleil A."/>
            <person name="Cao P."/>
            <person name="Chapman S."/>
            <person name="Cusick C."/>
            <person name="Shea T."/>
            <person name="Young S."/>
            <person name="Neafsey D."/>
            <person name="Nusbaum C."/>
            <person name="Birren B."/>
        </authorList>
    </citation>
    <scope>NUCLEOTIDE SEQUENCE [LARGE SCALE GENOMIC DNA]</scope>
    <source>
        <strain evidence="3 5">4G2_DIV0659</strain>
    </source>
</reference>
<keyword evidence="1" id="KW-0472">Membrane</keyword>
<dbReference type="InterPro" id="IPR002656">
    <property type="entry name" value="Acyl_transf_3_dom"/>
</dbReference>
<dbReference type="Proteomes" id="UP000195139">
    <property type="component" value="Unassembled WGS sequence"/>
</dbReference>
<dbReference type="Pfam" id="PF01757">
    <property type="entry name" value="Acyl_transf_3"/>
    <property type="match status" value="1"/>
</dbReference>
<dbReference type="STRING" id="1834181.A5880_003022"/>
<evidence type="ECO:0000313" key="5">
    <source>
        <dbReference type="Proteomes" id="UP000195139"/>
    </source>
</evidence>
<organism evidence="4">
    <name type="scientific">Candidatus Enterococcus mansonii</name>
    <dbReference type="NCBI Taxonomy" id="1834181"/>
    <lineage>
        <taxon>Bacteria</taxon>
        <taxon>Bacillati</taxon>
        <taxon>Bacillota</taxon>
        <taxon>Bacilli</taxon>
        <taxon>Lactobacillales</taxon>
        <taxon>Enterococcaceae</taxon>
        <taxon>Enterococcus</taxon>
    </lineage>
</organism>
<proteinExistence type="predicted"/>
<feature type="transmembrane region" description="Helical" evidence="1">
    <location>
        <begin position="7"/>
        <end position="25"/>
    </location>
</feature>
<reference evidence="4" key="1">
    <citation type="submission" date="2017-05" db="EMBL/GenBank/DDBJ databases">
        <title>The Genome Sequence of Enterococcus sp. 4G2_DIV0659.</title>
        <authorList>
            <consortium name="The Broad Institute Genomics Platform"/>
            <consortium name="The Broad Institute Genomic Center for Infectious Diseases"/>
            <person name="Earl A."/>
            <person name="Manson A."/>
            <person name="Schwartman J."/>
            <person name="Gilmore M."/>
            <person name="Abouelleil A."/>
            <person name="Cao P."/>
            <person name="Chapman S."/>
            <person name="Cusick C."/>
            <person name="Shea T."/>
            <person name="Young S."/>
            <person name="Neafsey D."/>
            <person name="Nusbaum C."/>
            <person name="Birren B."/>
        </authorList>
    </citation>
    <scope>NUCLEOTIDE SEQUENCE [LARGE SCALE GENOMIC DNA]</scope>
    <source>
        <strain evidence="4">4G2_DIV0659</strain>
    </source>
</reference>
<dbReference type="EMBL" id="NGLE01000004">
    <property type="protein sequence ID" value="OTO05847.1"/>
    <property type="molecule type" value="Genomic_DNA"/>
</dbReference>
<feature type="transmembrane region" description="Helical" evidence="1">
    <location>
        <begin position="117"/>
        <end position="140"/>
    </location>
</feature>